<organism evidence="5 6">
    <name type="scientific">Sphingobacterium suaedae</name>
    <dbReference type="NCBI Taxonomy" id="1686402"/>
    <lineage>
        <taxon>Bacteria</taxon>
        <taxon>Pseudomonadati</taxon>
        <taxon>Bacteroidota</taxon>
        <taxon>Sphingobacteriia</taxon>
        <taxon>Sphingobacteriales</taxon>
        <taxon>Sphingobacteriaceae</taxon>
        <taxon>Sphingobacterium</taxon>
    </lineage>
</organism>
<keyword evidence="3" id="KW-0812">Transmembrane</keyword>
<comment type="subcellular location">
    <subcellularLocation>
        <location evidence="1">Cell envelope</location>
    </subcellularLocation>
</comment>
<evidence type="ECO:0000259" key="4">
    <source>
        <dbReference type="Pfam" id="PF25967"/>
    </source>
</evidence>
<dbReference type="PANTHER" id="PTHR32347:SF23">
    <property type="entry name" value="BLL5650 PROTEIN"/>
    <property type="match status" value="1"/>
</dbReference>
<dbReference type="RefSeq" id="WP_380903764.1">
    <property type="nucleotide sequence ID" value="NZ_JBHUEG010000001.1"/>
</dbReference>
<dbReference type="Gene3D" id="2.40.30.170">
    <property type="match status" value="1"/>
</dbReference>
<evidence type="ECO:0000313" key="5">
    <source>
        <dbReference type="EMBL" id="MFD2548219.1"/>
    </source>
</evidence>
<protein>
    <submittedName>
        <fullName evidence="5">Efflux RND transporter periplasmic adaptor subunit</fullName>
    </submittedName>
</protein>
<keyword evidence="3" id="KW-0472">Membrane</keyword>
<dbReference type="Gene3D" id="1.10.287.470">
    <property type="entry name" value="Helix hairpin bin"/>
    <property type="match status" value="1"/>
</dbReference>
<dbReference type="Gene3D" id="2.40.420.20">
    <property type="match status" value="1"/>
</dbReference>
<evidence type="ECO:0000256" key="3">
    <source>
        <dbReference type="SAM" id="Phobius"/>
    </source>
</evidence>
<evidence type="ECO:0000256" key="2">
    <source>
        <dbReference type="ARBA" id="ARBA00023054"/>
    </source>
</evidence>
<dbReference type="InterPro" id="IPR058627">
    <property type="entry name" value="MdtA-like_C"/>
</dbReference>
<dbReference type="Gene3D" id="2.40.50.100">
    <property type="match status" value="1"/>
</dbReference>
<evidence type="ECO:0000256" key="1">
    <source>
        <dbReference type="ARBA" id="ARBA00004196"/>
    </source>
</evidence>
<name>A0ABW5KGT3_9SPHI</name>
<comment type="caution">
    <text evidence="5">The sequence shown here is derived from an EMBL/GenBank/DDBJ whole genome shotgun (WGS) entry which is preliminary data.</text>
</comment>
<keyword evidence="2" id="KW-0175">Coiled coil</keyword>
<keyword evidence="6" id="KW-1185">Reference proteome</keyword>
<evidence type="ECO:0000313" key="6">
    <source>
        <dbReference type="Proteomes" id="UP001597545"/>
    </source>
</evidence>
<dbReference type="InterPro" id="IPR050465">
    <property type="entry name" value="UPF0194_transport"/>
</dbReference>
<keyword evidence="3" id="KW-1133">Transmembrane helix</keyword>
<sequence length="449" mass="50968">MAQVLYNNDRNDIYTTATTRSSYKNITFFTSYMDRPIEQKKWNTKRILTLIGVVSILALISASYYFTSGNSKLNVEADRISIVEIKEGTFQEFIPINGTVLPISSIYLDASVGGRVEEKYVEDGAVLKKDDPIMRLSNTDQELSLVNQETQVLNLLTQAQIARTNAEQVSINNRNQMADVEQAFREAERIYRLNKKLYAEKAIGSQEYEKSLNEYNYQKQRVALTKQILRQDSISTSQKATQDRETYQRTQSALELMRQKVGDLIVRAPVDGQLTSFDAEIGQNKNAGERLGQIDVLTGFKVRAEIDEHYINRIFTEQVGQFVLSGKTYELKIKKVYTQVTNGRFQVDMEFVGTAPTGIRRGQTLSIRLALSDETKALLLPKGGFYQQTGGNWIFKLDKSGSTAYRVDIQLGRQNPEYYEVIGGLATGDKVIVSSYETYDKIQELNIKK</sequence>
<gene>
    <name evidence="5" type="ORF">ACFSR5_11235</name>
</gene>
<reference evidence="6" key="1">
    <citation type="journal article" date="2019" name="Int. J. Syst. Evol. Microbiol.">
        <title>The Global Catalogue of Microorganisms (GCM) 10K type strain sequencing project: providing services to taxonomists for standard genome sequencing and annotation.</title>
        <authorList>
            <consortium name="The Broad Institute Genomics Platform"/>
            <consortium name="The Broad Institute Genome Sequencing Center for Infectious Disease"/>
            <person name="Wu L."/>
            <person name="Ma J."/>
        </authorList>
    </citation>
    <scope>NUCLEOTIDE SEQUENCE [LARGE SCALE GENOMIC DNA]</scope>
    <source>
        <strain evidence="6">KCTC 42662</strain>
    </source>
</reference>
<feature type="transmembrane region" description="Helical" evidence="3">
    <location>
        <begin position="47"/>
        <end position="66"/>
    </location>
</feature>
<dbReference type="Pfam" id="PF25967">
    <property type="entry name" value="RND-MFP_C"/>
    <property type="match status" value="1"/>
</dbReference>
<dbReference type="Proteomes" id="UP001597545">
    <property type="component" value="Unassembled WGS sequence"/>
</dbReference>
<feature type="domain" description="Multidrug resistance protein MdtA-like C-terminal permuted SH3" evidence="4">
    <location>
        <begin position="377"/>
        <end position="435"/>
    </location>
</feature>
<dbReference type="EMBL" id="JBHULR010000004">
    <property type="protein sequence ID" value="MFD2548219.1"/>
    <property type="molecule type" value="Genomic_DNA"/>
</dbReference>
<dbReference type="PANTHER" id="PTHR32347">
    <property type="entry name" value="EFFLUX SYSTEM COMPONENT YKNX-RELATED"/>
    <property type="match status" value="1"/>
</dbReference>
<proteinExistence type="predicted"/>
<accession>A0ABW5KGT3</accession>